<dbReference type="PANTHER" id="PTHR43133:SF46">
    <property type="entry name" value="RNA POLYMERASE SIGMA-70 FACTOR ECF SUBFAMILY"/>
    <property type="match status" value="1"/>
</dbReference>
<sequence length="180" mass="20175">MRKTTNDEDLAEAAANGDRDAYAALLSRHYDRLFAFAFRLTGQRAEAEDLTQDICVGLPKKLRGYRGEAKFTTWLYRIVVNAAHDRRRRAATHTKAAEGWGSWERDRRAANDDAREATSWLEAAMVRLKPELRDTAVLILAEDLTHGAAAEVLGVSEGTVSWRMSEIRKALRALAAEETT</sequence>
<dbReference type="SUPFAM" id="SSF88659">
    <property type="entry name" value="Sigma3 and sigma4 domains of RNA polymerase sigma factors"/>
    <property type="match status" value="1"/>
</dbReference>
<dbReference type="InterPro" id="IPR013324">
    <property type="entry name" value="RNA_pol_sigma_r3/r4-like"/>
</dbReference>
<keyword evidence="2" id="KW-0805">Transcription regulation</keyword>
<keyword evidence="7" id="KW-1185">Reference proteome</keyword>
<feature type="domain" description="RNA polymerase sigma-70 region 2" evidence="5">
    <location>
        <begin position="25"/>
        <end position="91"/>
    </location>
</feature>
<dbReference type="Gene3D" id="1.10.1740.10">
    <property type="match status" value="1"/>
</dbReference>
<dbReference type="Proteomes" id="UP000239480">
    <property type="component" value="Unassembled WGS sequence"/>
</dbReference>
<reference evidence="6 7" key="1">
    <citation type="submission" date="2018-03" db="EMBL/GenBank/DDBJ databases">
        <title>Genomic Encyclopedia of Archaeal and Bacterial Type Strains, Phase II (KMG-II): from individual species to whole genera.</title>
        <authorList>
            <person name="Goeker M."/>
        </authorList>
    </citation>
    <scope>NUCLEOTIDE SEQUENCE [LARGE SCALE GENOMIC DNA]</scope>
    <source>
        <strain evidence="6 7">DSM 29328</strain>
    </source>
</reference>
<proteinExistence type="inferred from homology"/>
<dbReference type="GO" id="GO:0016987">
    <property type="term" value="F:sigma factor activity"/>
    <property type="evidence" value="ECO:0007669"/>
    <property type="project" value="UniProtKB-KW"/>
</dbReference>
<dbReference type="InterPro" id="IPR039425">
    <property type="entry name" value="RNA_pol_sigma-70-like"/>
</dbReference>
<dbReference type="PANTHER" id="PTHR43133">
    <property type="entry name" value="RNA POLYMERASE ECF-TYPE SIGMA FACTO"/>
    <property type="match status" value="1"/>
</dbReference>
<evidence type="ECO:0000313" key="7">
    <source>
        <dbReference type="Proteomes" id="UP000239480"/>
    </source>
</evidence>
<dbReference type="Gene3D" id="1.10.10.10">
    <property type="entry name" value="Winged helix-like DNA-binding domain superfamily/Winged helix DNA-binding domain"/>
    <property type="match status" value="1"/>
</dbReference>
<dbReference type="GO" id="GO:0003677">
    <property type="term" value="F:DNA binding"/>
    <property type="evidence" value="ECO:0007669"/>
    <property type="project" value="UniProtKB-KW"/>
</dbReference>
<comment type="similarity">
    <text evidence="1">Belongs to the sigma-70 factor family. ECF subfamily.</text>
</comment>
<keyword evidence="4" id="KW-0804">Transcription</keyword>
<comment type="caution">
    <text evidence="6">The sequence shown here is derived from an EMBL/GenBank/DDBJ whole genome shotgun (WGS) entry which is preliminary data.</text>
</comment>
<dbReference type="RefSeq" id="WP_106203199.1">
    <property type="nucleotide sequence ID" value="NZ_PVTD01000001.1"/>
</dbReference>
<dbReference type="AlphaFoldDB" id="A0A2T0RZ32"/>
<dbReference type="NCBIfam" id="TIGR02937">
    <property type="entry name" value="sigma70-ECF"/>
    <property type="match status" value="1"/>
</dbReference>
<name>A0A2T0RZ32_9RHOB</name>
<dbReference type="GO" id="GO:0006352">
    <property type="term" value="P:DNA-templated transcription initiation"/>
    <property type="evidence" value="ECO:0007669"/>
    <property type="project" value="InterPro"/>
</dbReference>
<evidence type="ECO:0000259" key="5">
    <source>
        <dbReference type="Pfam" id="PF04542"/>
    </source>
</evidence>
<protein>
    <submittedName>
        <fullName evidence="6">RNA polymerase sigma-70 factor (ECF subfamily)</fullName>
    </submittedName>
</protein>
<evidence type="ECO:0000256" key="4">
    <source>
        <dbReference type="ARBA" id="ARBA00023163"/>
    </source>
</evidence>
<evidence type="ECO:0000256" key="1">
    <source>
        <dbReference type="ARBA" id="ARBA00010641"/>
    </source>
</evidence>
<gene>
    <name evidence="6" type="ORF">CLV78_101530</name>
</gene>
<evidence type="ECO:0000313" key="6">
    <source>
        <dbReference type="EMBL" id="PRY26435.1"/>
    </source>
</evidence>
<keyword evidence="3" id="KW-0731">Sigma factor</keyword>
<dbReference type="EMBL" id="PVTD01000001">
    <property type="protein sequence ID" value="PRY26435.1"/>
    <property type="molecule type" value="Genomic_DNA"/>
</dbReference>
<dbReference type="OrthoDB" id="9780326at2"/>
<evidence type="ECO:0000256" key="2">
    <source>
        <dbReference type="ARBA" id="ARBA00023015"/>
    </source>
</evidence>
<dbReference type="InterPro" id="IPR013325">
    <property type="entry name" value="RNA_pol_sigma_r2"/>
</dbReference>
<evidence type="ECO:0000256" key="3">
    <source>
        <dbReference type="ARBA" id="ARBA00023082"/>
    </source>
</evidence>
<dbReference type="Pfam" id="PF04542">
    <property type="entry name" value="Sigma70_r2"/>
    <property type="match status" value="1"/>
</dbReference>
<dbReference type="InterPro" id="IPR036388">
    <property type="entry name" value="WH-like_DNA-bd_sf"/>
</dbReference>
<dbReference type="InterPro" id="IPR014284">
    <property type="entry name" value="RNA_pol_sigma-70_dom"/>
</dbReference>
<organism evidence="6 7">
    <name type="scientific">Aliiruegeria haliotis</name>
    <dbReference type="NCBI Taxonomy" id="1280846"/>
    <lineage>
        <taxon>Bacteria</taxon>
        <taxon>Pseudomonadati</taxon>
        <taxon>Pseudomonadota</taxon>
        <taxon>Alphaproteobacteria</taxon>
        <taxon>Rhodobacterales</taxon>
        <taxon>Roseobacteraceae</taxon>
        <taxon>Aliiruegeria</taxon>
    </lineage>
</organism>
<dbReference type="SUPFAM" id="SSF88946">
    <property type="entry name" value="Sigma2 domain of RNA polymerase sigma factors"/>
    <property type="match status" value="1"/>
</dbReference>
<dbReference type="InterPro" id="IPR007627">
    <property type="entry name" value="RNA_pol_sigma70_r2"/>
</dbReference>
<accession>A0A2T0RZ32</accession>